<feature type="domain" description="Anti-sigma factor RsgI-like middle" evidence="2">
    <location>
        <begin position="77"/>
        <end position="178"/>
    </location>
</feature>
<dbReference type="Pfam" id="PF23750">
    <property type="entry name" value="RsgI_M"/>
    <property type="match status" value="1"/>
</dbReference>
<keyword evidence="4" id="KW-1185">Reference proteome</keyword>
<dbReference type="PROSITE" id="PS51257">
    <property type="entry name" value="PROKAR_LIPOPROTEIN"/>
    <property type="match status" value="1"/>
</dbReference>
<sequence length="359" mass="36629">MKKRNKAEVLSGQRIKIAALLTGISLLLLSGCGNKAQEAEGSQVQTDIAVTATEQTAAAEEQAETTDPETLDYAYRLHITINPEFRLYLDKQSKVVAVACLNQDAEDLFSETDLTGMDVEKAMPVIIQQAVAKEYLADGKNITIDLEKSTESGQADTVEQVIAAAVTEELKEQGVDAVLELQDAGTPVIIEGTDTGAGDTVLDKTDNTGNSANSDKAGNAAESGANNAVPENGTTGSGSTTNVSQKTKCSACDGTGICQECKGGTAPCKRCGGSLWETCGTCGGSGRQTCPGCGGSGVDATSGTSCRHCGGSGGNTCQQCGGSGGKSCSICHGKGVISDDCILCHGDKKCTVCGGSGEL</sequence>
<dbReference type="RefSeq" id="WP_154496695.1">
    <property type="nucleotide sequence ID" value="NZ_VUMU01000012.1"/>
</dbReference>
<dbReference type="AlphaFoldDB" id="A0A6L5YKQ6"/>
<feature type="compositionally biased region" description="Low complexity" evidence="1">
    <location>
        <begin position="217"/>
        <end position="241"/>
    </location>
</feature>
<proteinExistence type="predicted"/>
<evidence type="ECO:0000259" key="2">
    <source>
        <dbReference type="Pfam" id="PF23750"/>
    </source>
</evidence>
<feature type="compositionally biased region" description="Polar residues" evidence="1">
    <location>
        <begin position="207"/>
        <end position="216"/>
    </location>
</feature>
<comment type="caution">
    <text evidence="3">The sequence shown here is derived from an EMBL/GenBank/DDBJ whole genome shotgun (WGS) entry which is preliminary data.</text>
</comment>
<protein>
    <recommendedName>
        <fullName evidence="2">Anti-sigma factor RsgI-like middle domain-containing protein</fullName>
    </recommendedName>
</protein>
<dbReference type="EMBL" id="VUMU01000012">
    <property type="protein sequence ID" value="MST58530.1"/>
    <property type="molecule type" value="Genomic_DNA"/>
</dbReference>
<evidence type="ECO:0000256" key="1">
    <source>
        <dbReference type="SAM" id="MobiDB-lite"/>
    </source>
</evidence>
<gene>
    <name evidence="3" type="ORF">FYJ59_09835</name>
</gene>
<name>A0A6L5YKQ6_9FIRM</name>
<feature type="region of interest" description="Disordered" evidence="1">
    <location>
        <begin position="190"/>
        <end position="245"/>
    </location>
</feature>
<evidence type="ECO:0000313" key="3">
    <source>
        <dbReference type="EMBL" id="MST58530.1"/>
    </source>
</evidence>
<reference evidence="3 4" key="1">
    <citation type="submission" date="2019-08" db="EMBL/GenBank/DDBJ databases">
        <title>In-depth cultivation of the pig gut microbiome towards novel bacterial diversity and tailored functional studies.</title>
        <authorList>
            <person name="Wylensek D."/>
            <person name="Hitch T.C.A."/>
            <person name="Clavel T."/>
        </authorList>
    </citation>
    <scope>NUCLEOTIDE SEQUENCE [LARGE SCALE GENOMIC DNA]</scope>
    <source>
        <strain evidence="3 4">WCA3-601-WT-6H</strain>
    </source>
</reference>
<organism evidence="3 4">
    <name type="scientific">Waltera intestinalis</name>
    <dbReference type="NCBI Taxonomy" id="2606635"/>
    <lineage>
        <taxon>Bacteria</taxon>
        <taxon>Bacillati</taxon>
        <taxon>Bacillota</taxon>
        <taxon>Clostridia</taxon>
        <taxon>Lachnospirales</taxon>
        <taxon>Lachnospiraceae</taxon>
        <taxon>Waltera</taxon>
    </lineage>
</organism>
<accession>A0A6L5YKQ6</accession>
<evidence type="ECO:0000313" key="4">
    <source>
        <dbReference type="Proteomes" id="UP000476055"/>
    </source>
</evidence>
<dbReference type="Proteomes" id="UP000476055">
    <property type="component" value="Unassembled WGS sequence"/>
</dbReference>
<dbReference type="InterPro" id="IPR055431">
    <property type="entry name" value="RsgI_M"/>
</dbReference>